<comment type="caution">
    <text evidence="1">The sequence shown here is derived from an EMBL/GenBank/DDBJ whole genome shotgun (WGS) entry which is preliminary data.</text>
</comment>
<dbReference type="AlphaFoldDB" id="A0A4Y8ULS4"/>
<dbReference type="OrthoDB" id="5733942at2"/>
<accession>A0A4Y8ULS4</accession>
<evidence type="ECO:0000313" key="1">
    <source>
        <dbReference type="EMBL" id="TFH68694.1"/>
    </source>
</evidence>
<reference evidence="1 2" key="1">
    <citation type="submission" date="2019-03" db="EMBL/GenBank/DDBJ databases">
        <title>Draft genome of Gammaproteobacteria bacterium LSUCC0057, a member of the SAR92 clade.</title>
        <authorList>
            <person name="Lanclos V.C."/>
            <person name="Doiron C."/>
            <person name="Henson M.W."/>
            <person name="Thrash J.C."/>
        </authorList>
    </citation>
    <scope>NUCLEOTIDE SEQUENCE [LARGE SCALE GENOMIC DNA]</scope>
    <source>
        <strain evidence="1 2">LSUCC0057</strain>
    </source>
</reference>
<sequence length="183" mass="20107">MTESTNAPAPAATAPANNESHFTIDVRKLFNMSANLLAAGFFKQKSDDAKALYKQLKDGKQVKAGALTNNQNGNKLAVALELDRSEFNGPFNFPNFQNALRALLQRYETHGRKDPELKTLRTLKNEKTGGILFNLPGVIETNGQLNVLMAAIEPSKTGMVLRLMFMDPEQFIQPDAQQSDPAA</sequence>
<keyword evidence="2" id="KW-1185">Reference proteome</keyword>
<dbReference type="EMBL" id="SPIA01000001">
    <property type="protein sequence ID" value="TFH68694.1"/>
    <property type="molecule type" value="Genomic_DNA"/>
</dbReference>
<evidence type="ECO:0000313" key="2">
    <source>
        <dbReference type="Proteomes" id="UP000298133"/>
    </source>
</evidence>
<name>A0A4Y8ULS4_9GAMM</name>
<proteinExistence type="predicted"/>
<protein>
    <submittedName>
        <fullName evidence="1">Uncharacterized protein</fullName>
    </submittedName>
</protein>
<organism evidence="1 2">
    <name type="scientific">Gammaproteobacteria bacterium LSUCC0057</name>
    <dbReference type="NCBI Taxonomy" id="2559237"/>
    <lineage>
        <taxon>Bacteria</taxon>
        <taxon>Pseudomonadati</taxon>
        <taxon>Pseudomonadota</taxon>
        <taxon>Gammaproteobacteria</taxon>
        <taxon>Cellvibrionales</taxon>
        <taxon>Porticoccaceae</taxon>
        <taxon>SAR92 clade</taxon>
    </lineage>
</organism>
<dbReference type="Proteomes" id="UP000298133">
    <property type="component" value="Unassembled WGS sequence"/>
</dbReference>
<gene>
    <name evidence="1" type="ORF">E3W66_01690</name>
</gene>